<sequence>MELITDIDITDYKNVESDINQALEQAKQLSELRGCFLSMVCHQLRTPLNIISFSNSLLKEQVNKHTDKKIQPLLGHIEKAIQQINQILDDTLYFAKAETAKIHFQPQRLDLVEFCHNLVSQIHMSRREKPISFVSRFDFFTAWVDAKLLEPILQNLLDNAIKYSVSHRSVDFTLGCDHGQVIFQVKDQGIGIPLEDQQRLFEPFFRGSNVDNIPGTGLGLSIIKTLVDLHGGKVTVESEAGVGSTFTVMLPLIQE</sequence>
<keyword evidence="5" id="KW-0547">Nucleotide-binding</keyword>
<dbReference type="AlphaFoldDB" id="A0AA43KD38"/>
<evidence type="ECO:0000256" key="6">
    <source>
        <dbReference type="ARBA" id="ARBA00022777"/>
    </source>
</evidence>
<dbReference type="Proteomes" id="UP001159387">
    <property type="component" value="Unassembled WGS sequence"/>
</dbReference>
<keyword evidence="7" id="KW-0067">ATP-binding</keyword>
<name>A0AA43KD38_9CYAN</name>
<dbReference type="InterPro" id="IPR003594">
    <property type="entry name" value="HATPase_dom"/>
</dbReference>
<dbReference type="SMART" id="SM00388">
    <property type="entry name" value="HisKA"/>
    <property type="match status" value="1"/>
</dbReference>
<dbReference type="InterPro" id="IPR004358">
    <property type="entry name" value="Sig_transdc_His_kin-like_C"/>
</dbReference>
<keyword evidence="11" id="KW-1185">Reference proteome</keyword>
<dbReference type="Gene3D" id="3.30.565.10">
    <property type="entry name" value="Histidine kinase-like ATPase, C-terminal domain"/>
    <property type="match status" value="1"/>
</dbReference>
<dbReference type="FunFam" id="3.30.565.10:FF:000037">
    <property type="entry name" value="Hybrid sensor histidine kinase/response regulator"/>
    <property type="match status" value="1"/>
</dbReference>
<dbReference type="InterPro" id="IPR036890">
    <property type="entry name" value="HATPase_C_sf"/>
</dbReference>
<dbReference type="PROSITE" id="PS50109">
    <property type="entry name" value="HIS_KIN"/>
    <property type="match status" value="1"/>
</dbReference>
<evidence type="ECO:0000256" key="7">
    <source>
        <dbReference type="ARBA" id="ARBA00022840"/>
    </source>
</evidence>
<gene>
    <name evidence="10" type="ORF">NWP17_15705</name>
</gene>
<evidence type="ECO:0000256" key="3">
    <source>
        <dbReference type="ARBA" id="ARBA00022553"/>
    </source>
</evidence>
<evidence type="ECO:0000256" key="8">
    <source>
        <dbReference type="ARBA" id="ARBA00023012"/>
    </source>
</evidence>
<dbReference type="InterPro" id="IPR003661">
    <property type="entry name" value="HisK_dim/P_dom"/>
</dbReference>
<dbReference type="GO" id="GO:0000155">
    <property type="term" value="F:phosphorelay sensor kinase activity"/>
    <property type="evidence" value="ECO:0007669"/>
    <property type="project" value="InterPro"/>
</dbReference>
<dbReference type="Pfam" id="PF02518">
    <property type="entry name" value="HATPase_c"/>
    <property type="match status" value="1"/>
</dbReference>
<dbReference type="PRINTS" id="PR00344">
    <property type="entry name" value="BCTRLSENSOR"/>
</dbReference>
<keyword evidence="8" id="KW-0902">Two-component regulatory system</keyword>
<protein>
    <recommendedName>
        <fullName evidence="2">histidine kinase</fullName>
        <ecNumber evidence="2">2.7.13.3</ecNumber>
    </recommendedName>
</protein>
<evidence type="ECO:0000256" key="4">
    <source>
        <dbReference type="ARBA" id="ARBA00022679"/>
    </source>
</evidence>
<keyword evidence="4" id="KW-0808">Transferase</keyword>
<feature type="domain" description="Histidine kinase" evidence="9">
    <location>
        <begin position="39"/>
        <end position="254"/>
    </location>
</feature>
<dbReference type="EMBL" id="JANQDH010000108">
    <property type="protein sequence ID" value="MDH6061860.1"/>
    <property type="molecule type" value="Genomic_DNA"/>
</dbReference>
<dbReference type="SMART" id="SM00387">
    <property type="entry name" value="HATPase_c"/>
    <property type="match status" value="1"/>
</dbReference>
<evidence type="ECO:0000256" key="2">
    <source>
        <dbReference type="ARBA" id="ARBA00012438"/>
    </source>
</evidence>
<dbReference type="Pfam" id="PF00512">
    <property type="entry name" value="HisKA"/>
    <property type="match status" value="1"/>
</dbReference>
<dbReference type="InterPro" id="IPR005467">
    <property type="entry name" value="His_kinase_dom"/>
</dbReference>
<evidence type="ECO:0000256" key="5">
    <source>
        <dbReference type="ARBA" id="ARBA00022741"/>
    </source>
</evidence>
<dbReference type="SUPFAM" id="SSF55874">
    <property type="entry name" value="ATPase domain of HSP90 chaperone/DNA topoisomerase II/histidine kinase"/>
    <property type="match status" value="1"/>
</dbReference>
<evidence type="ECO:0000256" key="1">
    <source>
        <dbReference type="ARBA" id="ARBA00000085"/>
    </source>
</evidence>
<evidence type="ECO:0000259" key="9">
    <source>
        <dbReference type="PROSITE" id="PS50109"/>
    </source>
</evidence>
<dbReference type="InterPro" id="IPR050736">
    <property type="entry name" value="Sensor_HK_Regulatory"/>
</dbReference>
<keyword evidence="6 10" id="KW-0418">Kinase</keyword>
<evidence type="ECO:0000313" key="10">
    <source>
        <dbReference type="EMBL" id="MDH6061860.1"/>
    </source>
</evidence>
<dbReference type="InterPro" id="IPR036097">
    <property type="entry name" value="HisK_dim/P_sf"/>
</dbReference>
<keyword evidence="3" id="KW-0597">Phosphoprotein</keyword>
<accession>A0AA43KD38</accession>
<dbReference type="RefSeq" id="WP_280655803.1">
    <property type="nucleotide sequence ID" value="NZ_JANQDH010000108.1"/>
</dbReference>
<dbReference type="PANTHER" id="PTHR43711">
    <property type="entry name" value="TWO-COMPONENT HISTIDINE KINASE"/>
    <property type="match status" value="1"/>
</dbReference>
<dbReference type="CDD" id="cd00082">
    <property type="entry name" value="HisKA"/>
    <property type="match status" value="1"/>
</dbReference>
<dbReference type="EC" id="2.7.13.3" evidence="2"/>
<dbReference type="PANTHER" id="PTHR43711:SF26">
    <property type="entry name" value="SENSOR HISTIDINE KINASE RCSC"/>
    <property type="match status" value="1"/>
</dbReference>
<reference evidence="10 11" key="1">
    <citation type="journal article" date="2023" name="J. Phycol.">
        <title>Chrysosporum ovalisporum is synonymous with the true-branching cyanobacterium Umezakia natans (Nostocales/Aphanizomenonaceae).</title>
        <authorList>
            <person name="McGregor G.B."/>
            <person name="Sendall B.C."/>
            <person name="Niiyama Y."/>
            <person name="Tuji A."/>
            <person name="Willis A."/>
        </authorList>
    </citation>
    <scope>NUCLEOTIDE SEQUENCE [LARGE SCALE GENOMIC DNA]</scope>
    <source>
        <strain evidence="10 11">ANA360D</strain>
    </source>
</reference>
<comment type="catalytic activity">
    <reaction evidence="1">
        <text>ATP + protein L-histidine = ADP + protein N-phospho-L-histidine.</text>
        <dbReference type="EC" id="2.7.13.3"/>
    </reaction>
</comment>
<dbReference type="GO" id="GO:0005524">
    <property type="term" value="F:ATP binding"/>
    <property type="evidence" value="ECO:0007669"/>
    <property type="project" value="UniProtKB-KW"/>
</dbReference>
<dbReference type="CDD" id="cd00075">
    <property type="entry name" value="HATPase"/>
    <property type="match status" value="1"/>
</dbReference>
<evidence type="ECO:0000313" key="11">
    <source>
        <dbReference type="Proteomes" id="UP001159387"/>
    </source>
</evidence>
<proteinExistence type="predicted"/>
<comment type="caution">
    <text evidence="10">The sequence shown here is derived from an EMBL/GenBank/DDBJ whole genome shotgun (WGS) entry which is preliminary data.</text>
</comment>
<organism evidence="10 11">
    <name type="scientific">Chrysosporum bergii ANA360D</name>
    <dbReference type="NCBI Taxonomy" id="617107"/>
    <lineage>
        <taxon>Bacteria</taxon>
        <taxon>Bacillati</taxon>
        <taxon>Cyanobacteriota</taxon>
        <taxon>Cyanophyceae</taxon>
        <taxon>Nostocales</taxon>
        <taxon>Nodulariaceae</taxon>
        <taxon>Chrysosporum</taxon>
    </lineage>
</organism>
<dbReference type="SUPFAM" id="SSF47384">
    <property type="entry name" value="Homodimeric domain of signal transducing histidine kinase"/>
    <property type="match status" value="1"/>
</dbReference>
<dbReference type="Gene3D" id="1.10.287.130">
    <property type="match status" value="1"/>
</dbReference>